<dbReference type="Proteomes" id="UP000031523">
    <property type="component" value="Chromosome"/>
</dbReference>
<keyword evidence="3" id="KW-1185">Reference proteome</keyword>
<feature type="compositionally biased region" description="Basic residues" evidence="1">
    <location>
        <begin position="28"/>
        <end position="38"/>
    </location>
</feature>
<evidence type="ECO:0000313" key="3">
    <source>
        <dbReference type="Proteomes" id="UP000031523"/>
    </source>
</evidence>
<organism evidence="2 3">
    <name type="scientific">Streptomyces albus (strain ATCC 21838 / DSM 41398 / FERM P-419 / JCM 4703 / NBRC 107858)</name>
    <dbReference type="NCBI Taxonomy" id="1081613"/>
    <lineage>
        <taxon>Bacteria</taxon>
        <taxon>Bacillati</taxon>
        <taxon>Actinomycetota</taxon>
        <taxon>Actinomycetes</taxon>
        <taxon>Kitasatosporales</taxon>
        <taxon>Streptomycetaceae</taxon>
        <taxon>Streptomyces</taxon>
    </lineage>
</organism>
<dbReference type="KEGG" id="sals:SLNWT_6034"/>
<protein>
    <submittedName>
        <fullName evidence="2">Uncharacterized protein</fullName>
    </submittedName>
</protein>
<accession>A0A0B5F4A1</accession>
<sequence>MTGTDHGRRPGHPGCARAAVGPDGQSMNRKRRALMGGR</sequence>
<reference evidence="2 3" key="1">
    <citation type="submission" date="2015-01" db="EMBL/GenBank/DDBJ databases">
        <title>Enhanced salinomycin production by adjusting the supply of polyketide extender units in Streptomyce albus DSM 41398.</title>
        <authorList>
            <person name="Lu C."/>
        </authorList>
    </citation>
    <scope>NUCLEOTIDE SEQUENCE [LARGE SCALE GENOMIC DNA]</scope>
    <source>
        <strain evidence="3">ATCC 21838 / DSM 41398 / FERM P-419 / JCM 4703 / NBRC 107858</strain>
    </source>
</reference>
<dbReference type="AlphaFoldDB" id="A0A0B5F4A1"/>
<dbReference type="EMBL" id="CP010519">
    <property type="protein sequence ID" value="AJE86410.1"/>
    <property type="molecule type" value="Genomic_DNA"/>
</dbReference>
<feature type="region of interest" description="Disordered" evidence="1">
    <location>
        <begin position="1"/>
        <end position="38"/>
    </location>
</feature>
<proteinExistence type="predicted"/>
<evidence type="ECO:0000256" key="1">
    <source>
        <dbReference type="SAM" id="MobiDB-lite"/>
    </source>
</evidence>
<gene>
    <name evidence="2" type="ORF">SLNWT_6034</name>
</gene>
<evidence type="ECO:0000313" key="2">
    <source>
        <dbReference type="EMBL" id="AJE86410.1"/>
    </source>
</evidence>
<name>A0A0B5F4A1_STRA4</name>